<organism evidence="2 3">
    <name type="scientific">Pholiota conissans</name>
    <dbReference type="NCBI Taxonomy" id="109636"/>
    <lineage>
        <taxon>Eukaryota</taxon>
        <taxon>Fungi</taxon>
        <taxon>Dikarya</taxon>
        <taxon>Basidiomycota</taxon>
        <taxon>Agaricomycotina</taxon>
        <taxon>Agaricomycetes</taxon>
        <taxon>Agaricomycetidae</taxon>
        <taxon>Agaricales</taxon>
        <taxon>Agaricineae</taxon>
        <taxon>Strophariaceae</taxon>
        <taxon>Pholiota</taxon>
    </lineage>
</organism>
<accession>A0A9P5ZEK3</accession>
<dbReference type="AlphaFoldDB" id="A0A9P5ZEK3"/>
<sequence length="121" mass="13794">MLVFAGRTTLCFICSASEVLACILWAESFQRCTEHFSGRVFSAREGNTCSLKETRRPWPRQNVEGKSVIIISQFRSEIYGSATHPQCVSASPSYDVECHFPYFLRVFDVLEVDVAEYRIVN</sequence>
<evidence type="ECO:0000256" key="1">
    <source>
        <dbReference type="SAM" id="SignalP"/>
    </source>
</evidence>
<evidence type="ECO:0000313" key="2">
    <source>
        <dbReference type="EMBL" id="KAF9485698.1"/>
    </source>
</evidence>
<dbReference type="EMBL" id="MU155134">
    <property type="protein sequence ID" value="KAF9485698.1"/>
    <property type="molecule type" value="Genomic_DNA"/>
</dbReference>
<feature type="signal peptide" evidence="1">
    <location>
        <begin position="1"/>
        <end position="21"/>
    </location>
</feature>
<reference evidence="2" key="1">
    <citation type="submission" date="2020-11" db="EMBL/GenBank/DDBJ databases">
        <authorList>
            <consortium name="DOE Joint Genome Institute"/>
            <person name="Ahrendt S."/>
            <person name="Riley R."/>
            <person name="Andreopoulos W."/>
            <person name="Labutti K."/>
            <person name="Pangilinan J."/>
            <person name="Ruiz-Duenas F.J."/>
            <person name="Barrasa J.M."/>
            <person name="Sanchez-Garcia M."/>
            <person name="Camarero S."/>
            <person name="Miyauchi S."/>
            <person name="Serrano A."/>
            <person name="Linde D."/>
            <person name="Babiker R."/>
            <person name="Drula E."/>
            <person name="Ayuso-Fernandez I."/>
            <person name="Pacheco R."/>
            <person name="Padilla G."/>
            <person name="Ferreira P."/>
            <person name="Barriuso J."/>
            <person name="Kellner H."/>
            <person name="Castanera R."/>
            <person name="Alfaro M."/>
            <person name="Ramirez L."/>
            <person name="Pisabarro A.G."/>
            <person name="Kuo A."/>
            <person name="Tritt A."/>
            <person name="Lipzen A."/>
            <person name="He G."/>
            <person name="Yan M."/>
            <person name="Ng V."/>
            <person name="Cullen D."/>
            <person name="Martin F."/>
            <person name="Rosso M.-N."/>
            <person name="Henrissat B."/>
            <person name="Hibbett D."/>
            <person name="Martinez A.T."/>
            <person name="Grigoriev I.V."/>
        </authorList>
    </citation>
    <scope>NUCLEOTIDE SEQUENCE</scope>
    <source>
        <strain evidence="2">CIRM-BRFM 674</strain>
    </source>
</reference>
<keyword evidence="3" id="KW-1185">Reference proteome</keyword>
<proteinExistence type="predicted"/>
<protein>
    <recommendedName>
        <fullName evidence="4">Secreted protein</fullName>
    </recommendedName>
</protein>
<keyword evidence="1" id="KW-0732">Signal</keyword>
<comment type="caution">
    <text evidence="2">The sequence shown here is derived from an EMBL/GenBank/DDBJ whole genome shotgun (WGS) entry which is preliminary data.</text>
</comment>
<dbReference type="Proteomes" id="UP000807469">
    <property type="component" value="Unassembled WGS sequence"/>
</dbReference>
<evidence type="ECO:0008006" key="4">
    <source>
        <dbReference type="Google" id="ProtNLM"/>
    </source>
</evidence>
<evidence type="ECO:0000313" key="3">
    <source>
        <dbReference type="Proteomes" id="UP000807469"/>
    </source>
</evidence>
<name>A0A9P5ZEK3_9AGAR</name>
<feature type="chain" id="PRO_5040213570" description="Secreted protein" evidence="1">
    <location>
        <begin position="22"/>
        <end position="121"/>
    </location>
</feature>
<gene>
    <name evidence="2" type="ORF">BDN70DRAFT_538914</name>
</gene>